<dbReference type="CDD" id="cd06587">
    <property type="entry name" value="VOC"/>
    <property type="match status" value="1"/>
</dbReference>
<dbReference type="InterPro" id="IPR018146">
    <property type="entry name" value="Glyoxalase_1_CS"/>
</dbReference>
<organism evidence="3 4">
    <name type="scientific">Actinospica acidiphila</name>
    <dbReference type="NCBI Taxonomy" id="304899"/>
    <lineage>
        <taxon>Bacteria</taxon>
        <taxon>Bacillati</taxon>
        <taxon>Actinomycetota</taxon>
        <taxon>Actinomycetes</taxon>
        <taxon>Catenulisporales</taxon>
        <taxon>Actinospicaceae</taxon>
        <taxon>Actinospica</taxon>
    </lineage>
</organism>
<dbReference type="InterPro" id="IPR004360">
    <property type="entry name" value="Glyas_Fos-R_dOase_dom"/>
</dbReference>
<evidence type="ECO:0000313" key="4">
    <source>
        <dbReference type="Proteomes" id="UP000471745"/>
    </source>
</evidence>
<dbReference type="AlphaFoldDB" id="A0A9X5CL35"/>
<dbReference type="PROSITE" id="PS51819">
    <property type="entry name" value="VOC"/>
    <property type="match status" value="1"/>
</dbReference>
<dbReference type="PANTHER" id="PTHR36113">
    <property type="entry name" value="LYASE, PUTATIVE-RELATED-RELATED"/>
    <property type="match status" value="1"/>
</dbReference>
<dbReference type="PANTHER" id="PTHR36113:SF6">
    <property type="entry name" value="FOSFOMYCIN RESISTANCE PROTEIN FOSX"/>
    <property type="match status" value="1"/>
</dbReference>
<reference evidence="3 4" key="1">
    <citation type="submission" date="2020-01" db="EMBL/GenBank/DDBJ databases">
        <title>Insect and environment-associated Actinomycetes.</title>
        <authorList>
            <person name="Currrie C."/>
            <person name="Chevrette M."/>
            <person name="Carlson C."/>
            <person name="Stubbendieck R."/>
            <person name="Wendt-Pienkowski E."/>
        </authorList>
    </citation>
    <scope>NUCLEOTIDE SEQUENCE [LARGE SCALE GENOMIC DNA]</scope>
    <source>
        <strain evidence="3 4">SID8189</strain>
    </source>
</reference>
<feature type="domain" description="VOC" evidence="2">
    <location>
        <begin position="11"/>
        <end position="135"/>
    </location>
</feature>
<comment type="caution">
    <text evidence="3">The sequence shown here is derived from an EMBL/GenBank/DDBJ whole genome shotgun (WGS) entry which is preliminary data.</text>
</comment>
<dbReference type="GO" id="GO:0004462">
    <property type="term" value="F:lactoylglutathione lyase activity"/>
    <property type="evidence" value="ECO:0007669"/>
    <property type="project" value="InterPro"/>
</dbReference>
<dbReference type="SUPFAM" id="SSF54593">
    <property type="entry name" value="Glyoxalase/Bleomycin resistance protein/Dihydroxybiphenyl dioxygenase"/>
    <property type="match status" value="1"/>
</dbReference>
<evidence type="ECO:0000256" key="1">
    <source>
        <dbReference type="ARBA" id="ARBA00022723"/>
    </source>
</evidence>
<keyword evidence="4" id="KW-1185">Reference proteome</keyword>
<gene>
    <name evidence="3" type="ORF">G3I18_15780</name>
</gene>
<evidence type="ECO:0000259" key="2">
    <source>
        <dbReference type="PROSITE" id="PS51819"/>
    </source>
</evidence>
<protein>
    <submittedName>
        <fullName evidence="3">VOC family protein</fullName>
    </submittedName>
</protein>
<evidence type="ECO:0000313" key="3">
    <source>
        <dbReference type="EMBL" id="NEC50023.1"/>
    </source>
</evidence>
<dbReference type="Gene3D" id="3.10.180.10">
    <property type="entry name" value="2,3-Dihydroxybiphenyl 1,2-Dioxygenase, domain 1"/>
    <property type="match status" value="1"/>
</dbReference>
<dbReference type="InterPro" id="IPR051332">
    <property type="entry name" value="Fosfomycin_Res_Enzymes"/>
</dbReference>
<dbReference type="GO" id="GO:0046872">
    <property type="term" value="F:metal ion binding"/>
    <property type="evidence" value="ECO:0007669"/>
    <property type="project" value="UniProtKB-KW"/>
</dbReference>
<dbReference type="Pfam" id="PF00903">
    <property type="entry name" value="Glyoxalase"/>
    <property type="match status" value="1"/>
</dbReference>
<dbReference type="InterPro" id="IPR037523">
    <property type="entry name" value="VOC_core"/>
</dbReference>
<dbReference type="PROSITE" id="PS00934">
    <property type="entry name" value="GLYOXALASE_I_1"/>
    <property type="match status" value="1"/>
</dbReference>
<sequence>MAEAKTLQTLQTGHVGLNVTDLERSLAFYQAVFGFDVMAEGKEAGRRWAFLGREGRLLVTLWQQSTGSFATGRPGLHHLSFQVGTVDEVRAAEAVLRGLGAEFTYDGIVPHGEDGTSGGIFFTDPDGIRLEIYTPTGADPADAPTPAAPTCGFF</sequence>
<keyword evidence="1" id="KW-0479">Metal-binding</keyword>
<proteinExistence type="predicted"/>
<dbReference type="Proteomes" id="UP000471745">
    <property type="component" value="Unassembled WGS sequence"/>
</dbReference>
<dbReference type="RefSeq" id="WP_163089182.1">
    <property type="nucleotide sequence ID" value="NZ_JAAGNA010000538.1"/>
</dbReference>
<dbReference type="EMBL" id="JAAGNA010000538">
    <property type="protein sequence ID" value="NEC50023.1"/>
    <property type="molecule type" value="Genomic_DNA"/>
</dbReference>
<dbReference type="InterPro" id="IPR029068">
    <property type="entry name" value="Glyas_Bleomycin-R_OHBP_Dase"/>
</dbReference>
<name>A0A9X5CL35_9ACTN</name>
<accession>A0A9X5CL35</accession>